<keyword evidence="2" id="KW-1185">Reference proteome</keyword>
<name>A0ABM7VRI2_9ENTR</name>
<evidence type="ECO:0000313" key="2">
    <source>
        <dbReference type="Proteomes" id="UP001320460"/>
    </source>
</evidence>
<dbReference type="EMBL" id="AP025334">
    <property type="protein sequence ID" value="BDD49661.1"/>
    <property type="molecule type" value="Genomic_DNA"/>
</dbReference>
<protein>
    <submittedName>
        <fullName evidence="1">Uncharacterized protein</fullName>
    </submittedName>
</protein>
<evidence type="ECO:0000313" key="1">
    <source>
        <dbReference type="EMBL" id="BDD49661.1"/>
    </source>
</evidence>
<sequence>MFEFQFSYFTRGQFIDNAPVSISPIMMAFENKFLPSYADEISPHGLRKVIRIVGINEFDGVAVLFSSESVNINMLYRDYKPKEEEVFARLDFIINALSKINSNIKVWRLASIVTSVERVTYENSERMYSKFFADGAHNDFFEWNVRRAKKEQYESEVLNVVATISRGPVTNTINPTENFDAVIVQLDVNTAPEKTTDRFNISRDIIFHLTDKARKNLEHLLG</sequence>
<accession>A0ABM7VRI2</accession>
<proteinExistence type="predicted"/>
<organism evidence="1 2">
    <name type="scientific">Phytobacter diazotrophicus</name>
    <dbReference type="NCBI Taxonomy" id="395631"/>
    <lineage>
        <taxon>Bacteria</taxon>
        <taxon>Pseudomonadati</taxon>
        <taxon>Pseudomonadota</taxon>
        <taxon>Gammaproteobacteria</taxon>
        <taxon>Enterobacterales</taxon>
        <taxon>Enterobacteriaceae</taxon>
        <taxon>Phytobacter</taxon>
    </lineage>
</organism>
<reference evidence="1 2" key="1">
    <citation type="submission" date="2021-12" db="EMBL/GenBank/DDBJ databases">
        <title>Complete genome sequence of Phytobacter diazotrophicus TA9734.</title>
        <authorList>
            <person name="Kubota H."/>
            <person name="Nakayama Y."/>
            <person name="Ariyoshi T."/>
        </authorList>
    </citation>
    <scope>NUCLEOTIDE SEQUENCE [LARGE SCALE GENOMIC DNA]</scope>
    <source>
        <strain evidence="1 2">TA9734</strain>
    </source>
</reference>
<dbReference type="Proteomes" id="UP001320460">
    <property type="component" value="Chromosome"/>
</dbReference>
<dbReference type="RefSeq" id="WP_125123981.1">
    <property type="nucleotide sequence ID" value="NZ_AP025334.1"/>
</dbReference>
<gene>
    <name evidence="1" type="ORF">PDTA9734_11480</name>
</gene>